<dbReference type="Proteomes" id="UP000327157">
    <property type="component" value="Chromosome 14"/>
</dbReference>
<evidence type="ECO:0000313" key="4">
    <source>
        <dbReference type="Proteomes" id="UP000327157"/>
    </source>
</evidence>
<accession>A0A5N5FZL7</accession>
<organism evidence="3 4">
    <name type="scientific">Pyrus ussuriensis x Pyrus communis</name>
    <dbReference type="NCBI Taxonomy" id="2448454"/>
    <lineage>
        <taxon>Eukaryota</taxon>
        <taxon>Viridiplantae</taxon>
        <taxon>Streptophyta</taxon>
        <taxon>Embryophyta</taxon>
        <taxon>Tracheophyta</taxon>
        <taxon>Spermatophyta</taxon>
        <taxon>Magnoliopsida</taxon>
        <taxon>eudicotyledons</taxon>
        <taxon>Gunneridae</taxon>
        <taxon>Pentapetalae</taxon>
        <taxon>rosids</taxon>
        <taxon>fabids</taxon>
        <taxon>Rosales</taxon>
        <taxon>Rosaceae</taxon>
        <taxon>Amygdaloideae</taxon>
        <taxon>Maleae</taxon>
        <taxon>Pyrus</taxon>
    </lineage>
</organism>
<sequence>MYYPDHTFAMPHLLLLDIAAVSEAASETPIDDPMPAPDEFLLEYPTPITLNALVSFKRTHGHAMLFIDFGANLNFLNPSVATHLGLCIDRSLIEPVTVVNGRLSYTKGLALNVIVNLQDYSFSSYIRLLLVMGGNLVLVTEWMLFQHPYHLS</sequence>
<feature type="chain" id="PRO_5024295329" evidence="2">
    <location>
        <begin position="25"/>
        <end position="152"/>
    </location>
</feature>
<keyword evidence="1" id="KW-1133">Transmembrane helix</keyword>
<evidence type="ECO:0000313" key="3">
    <source>
        <dbReference type="EMBL" id="KAB2608575.1"/>
    </source>
</evidence>
<comment type="caution">
    <text evidence="3">The sequence shown here is derived from an EMBL/GenBank/DDBJ whole genome shotgun (WGS) entry which is preliminary data.</text>
</comment>
<gene>
    <name evidence="3" type="ORF">D8674_011743</name>
</gene>
<feature type="signal peptide" evidence="2">
    <location>
        <begin position="1"/>
        <end position="24"/>
    </location>
</feature>
<keyword evidence="1" id="KW-0812">Transmembrane</keyword>
<feature type="transmembrane region" description="Helical" evidence="1">
    <location>
        <begin position="125"/>
        <end position="145"/>
    </location>
</feature>
<dbReference type="AlphaFoldDB" id="A0A5N5FZL7"/>
<keyword evidence="2" id="KW-0732">Signal</keyword>
<proteinExistence type="predicted"/>
<reference evidence="3 4" key="1">
    <citation type="submission" date="2019-09" db="EMBL/GenBank/DDBJ databases">
        <authorList>
            <person name="Ou C."/>
        </authorList>
    </citation>
    <scope>NUCLEOTIDE SEQUENCE [LARGE SCALE GENOMIC DNA]</scope>
    <source>
        <strain evidence="3">S2</strain>
        <tissue evidence="3">Leaf</tissue>
    </source>
</reference>
<reference evidence="4" key="2">
    <citation type="submission" date="2019-10" db="EMBL/GenBank/DDBJ databases">
        <title>A de novo genome assembly of a pear dwarfing rootstock.</title>
        <authorList>
            <person name="Wang F."/>
            <person name="Wang J."/>
            <person name="Li S."/>
            <person name="Zhang Y."/>
            <person name="Fang M."/>
            <person name="Ma L."/>
            <person name="Zhao Y."/>
            <person name="Jiang S."/>
        </authorList>
    </citation>
    <scope>NUCLEOTIDE SEQUENCE [LARGE SCALE GENOMIC DNA]</scope>
</reference>
<reference evidence="3 4" key="3">
    <citation type="submission" date="2019-11" db="EMBL/GenBank/DDBJ databases">
        <title>A de novo genome assembly of a pear dwarfing rootstock.</title>
        <authorList>
            <person name="Wang F."/>
            <person name="Wang J."/>
            <person name="Li S."/>
            <person name="Zhang Y."/>
            <person name="Fang M."/>
            <person name="Ma L."/>
            <person name="Zhao Y."/>
            <person name="Jiang S."/>
        </authorList>
    </citation>
    <scope>NUCLEOTIDE SEQUENCE [LARGE SCALE GENOMIC DNA]</scope>
    <source>
        <strain evidence="3">S2</strain>
        <tissue evidence="3">Leaf</tissue>
    </source>
</reference>
<keyword evidence="1" id="KW-0472">Membrane</keyword>
<name>A0A5N5FZL7_9ROSA</name>
<evidence type="ECO:0000256" key="2">
    <source>
        <dbReference type="SAM" id="SignalP"/>
    </source>
</evidence>
<evidence type="ECO:0000256" key="1">
    <source>
        <dbReference type="SAM" id="Phobius"/>
    </source>
</evidence>
<dbReference type="EMBL" id="SMOL01000553">
    <property type="protein sequence ID" value="KAB2608575.1"/>
    <property type="molecule type" value="Genomic_DNA"/>
</dbReference>
<protein>
    <submittedName>
        <fullName evidence="3">Uncharacterized protein</fullName>
    </submittedName>
</protein>
<keyword evidence="4" id="KW-1185">Reference proteome</keyword>